<dbReference type="Gene3D" id="3.20.20.100">
    <property type="entry name" value="NADP-dependent oxidoreductase domain"/>
    <property type="match status" value="1"/>
</dbReference>
<gene>
    <name evidence="5" type="ORF">PPYR_03234</name>
</gene>
<dbReference type="Proteomes" id="UP000327044">
    <property type="component" value="Unassembled WGS sequence"/>
</dbReference>
<dbReference type="FunCoup" id="A0A5N4A273">
    <property type="interactions" value="634"/>
</dbReference>
<dbReference type="SUPFAM" id="SSF51430">
    <property type="entry name" value="NAD(P)-linked oxidoreductase"/>
    <property type="match status" value="1"/>
</dbReference>
<protein>
    <recommendedName>
        <fullName evidence="4">NADP-dependent oxidoreductase domain-containing protein</fullName>
    </recommendedName>
</protein>
<dbReference type="InParanoid" id="A0A5N4A273"/>
<dbReference type="InterPro" id="IPR036812">
    <property type="entry name" value="NAD(P)_OxRdtase_dom_sf"/>
</dbReference>
<dbReference type="OrthoDB" id="416253at2759"/>
<dbReference type="PROSITE" id="PS00798">
    <property type="entry name" value="ALDOKETO_REDUCTASE_1"/>
    <property type="match status" value="1"/>
</dbReference>
<name>A0A5N4A273_PHOPY</name>
<dbReference type="GO" id="GO:0016491">
    <property type="term" value="F:oxidoreductase activity"/>
    <property type="evidence" value="ECO:0007669"/>
    <property type="project" value="InterPro"/>
</dbReference>
<dbReference type="InterPro" id="IPR023210">
    <property type="entry name" value="NADP_OxRdtase_dom"/>
</dbReference>
<dbReference type="PROSITE" id="PS00062">
    <property type="entry name" value="ALDOKETO_REDUCTASE_2"/>
    <property type="match status" value="1"/>
</dbReference>
<dbReference type="PROSITE" id="PS00063">
    <property type="entry name" value="ALDOKETO_REDUCTASE_3"/>
    <property type="match status" value="1"/>
</dbReference>
<dbReference type="InterPro" id="IPR018170">
    <property type="entry name" value="Aldo/ket_reductase_CS"/>
</dbReference>
<proteinExistence type="predicted"/>
<feature type="binding site" evidence="2">
    <location>
        <position position="110"/>
    </location>
    <ligand>
        <name>substrate</name>
    </ligand>
</feature>
<accession>A0A5N4A273</accession>
<comment type="caution">
    <text evidence="5">The sequence shown here is derived from an EMBL/GenBank/DDBJ whole genome shotgun (WGS) entry which is preliminary data.</text>
</comment>
<evidence type="ECO:0000256" key="1">
    <source>
        <dbReference type="PIRSR" id="PIRSR000097-1"/>
    </source>
</evidence>
<evidence type="ECO:0000259" key="4">
    <source>
        <dbReference type="Pfam" id="PF00248"/>
    </source>
</evidence>
<feature type="domain" description="NADP-dependent oxidoreductase" evidence="4">
    <location>
        <begin position="15"/>
        <end position="288"/>
    </location>
</feature>
<reference evidence="5 6" key="1">
    <citation type="journal article" date="2018" name="Elife">
        <title>Firefly genomes illuminate parallel origins of bioluminescence in beetles.</title>
        <authorList>
            <person name="Fallon T.R."/>
            <person name="Lower S.E."/>
            <person name="Chang C.H."/>
            <person name="Bessho-Uehara M."/>
            <person name="Martin G.J."/>
            <person name="Bewick A.J."/>
            <person name="Behringer M."/>
            <person name="Debat H.J."/>
            <person name="Wong I."/>
            <person name="Day J.C."/>
            <person name="Suvorov A."/>
            <person name="Silva C.J."/>
            <person name="Stanger-Hall K.F."/>
            <person name="Hall D.W."/>
            <person name="Schmitz R.J."/>
            <person name="Nelson D.R."/>
            <person name="Lewis S.M."/>
            <person name="Shigenobu S."/>
            <person name="Bybee S.M."/>
            <person name="Larracuente A.M."/>
            <person name="Oba Y."/>
            <person name="Weng J.K."/>
        </authorList>
    </citation>
    <scope>NUCLEOTIDE SEQUENCE [LARGE SCALE GENOMIC DNA]</scope>
    <source>
        <strain evidence="5">1611_PpyrPB1</strain>
        <tissue evidence="5">Whole body</tissue>
    </source>
</reference>
<dbReference type="PIRSF" id="PIRSF000097">
    <property type="entry name" value="AKR"/>
    <property type="match status" value="1"/>
</dbReference>
<dbReference type="FunFam" id="3.20.20.100:FF:000023">
    <property type="entry name" value="aldose reductase"/>
    <property type="match status" value="1"/>
</dbReference>
<organism evidence="5 6">
    <name type="scientific">Photinus pyralis</name>
    <name type="common">Common eastern firefly</name>
    <name type="synonym">Lampyris pyralis</name>
    <dbReference type="NCBI Taxonomy" id="7054"/>
    <lineage>
        <taxon>Eukaryota</taxon>
        <taxon>Metazoa</taxon>
        <taxon>Ecdysozoa</taxon>
        <taxon>Arthropoda</taxon>
        <taxon>Hexapoda</taxon>
        <taxon>Insecta</taxon>
        <taxon>Pterygota</taxon>
        <taxon>Neoptera</taxon>
        <taxon>Endopterygota</taxon>
        <taxon>Coleoptera</taxon>
        <taxon>Polyphaga</taxon>
        <taxon>Elateriformia</taxon>
        <taxon>Elateroidea</taxon>
        <taxon>Lampyridae</taxon>
        <taxon>Lampyrinae</taxon>
        <taxon>Photinus</taxon>
    </lineage>
</organism>
<feature type="site" description="Lowers pKa of active site Tyr" evidence="3">
    <location>
        <position position="77"/>
    </location>
</feature>
<dbReference type="PANTHER" id="PTHR11732">
    <property type="entry name" value="ALDO/KETO REDUCTASE"/>
    <property type="match status" value="1"/>
</dbReference>
<dbReference type="AlphaFoldDB" id="A0A5N4A273"/>
<keyword evidence="6" id="KW-1185">Reference proteome</keyword>
<evidence type="ECO:0000256" key="2">
    <source>
        <dbReference type="PIRSR" id="PIRSR000097-2"/>
    </source>
</evidence>
<evidence type="ECO:0000256" key="3">
    <source>
        <dbReference type="PIRSR" id="PIRSR000097-3"/>
    </source>
</evidence>
<evidence type="ECO:0000313" key="6">
    <source>
        <dbReference type="Proteomes" id="UP000327044"/>
    </source>
</evidence>
<feature type="active site" description="Proton donor" evidence="1">
    <location>
        <position position="48"/>
    </location>
</feature>
<dbReference type="PRINTS" id="PR00069">
    <property type="entry name" value="ALDKETRDTASE"/>
</dbReference>
<sequence length="312" mass="36197">MKCIKLNNGYEIPIIGFGTYKSTEGEAYKIVKKAIDVGYRHFDCAHFYENEDEIGAAFSEKIADGTVRRDDLYITTKLWNNFHAKELIMPMLKSQLKSLQLDYVDLYLVHWPFGFKKDAGLWPIDQGSEAYSDIDYLETWEGMEECVRQGLARSIGISNFNTEQIARLLNVAKIKPAVNQIEVNPNINQKKLIRFCKDRDIVVTGYCPLGRMYAYGSQDIPKPTLLDDRVIAIGAKYKKTAAQIILRYLVDLGITLVPKSTKRERMIENLNVFDFELEPSDVEYLDLLDRHVRIIIFDEFKDHKYYPFNIEY</sequence>
<dbReference type="EMBL" id="VVIM01000011">
    <property type="protein sequence ID" value="KAB0791434.1"/>
    <property type="molecule type" value="Genomic_DNA"/>
</dbReference>
<evidence type="ECO:0000313" key="5">
    <source>
        <dbReference type="EMBL" id="KAB0791434.1"/>
    </source>
</evidence>
<dbReference type="InterPro" id="IPR020471">
    <property type="entry name" value="AKR"/>
</dbReference>
<dbReference type="Pfam" id="PF00248">
    <property type="entry name" value="Aldo_ket_red"/>
    <property type="match status" value="1"/>
</dbReference>